<dbReference type="InterPro" id="IPR049251">
    <property type="entry name" value="DUF6884"/>
</dbReference>
<gene>
    <name evidence="2" type="ORF">CNECB9_1260008</name>
</gene>
<dbReference type="EMBL" id="FMSH01000031">
    <property type="protein sequence ID" value="SCU73647.1"/>
    <property type="molecule type" value="Genomic_DNA"/>
</dbReference>
<evidence type="ECO:0000259" key="1">
    <source>
        <dbReference type="Pfam" id="PF21818"/>
    </source>
</evidence>
<dbReference type="AlphaFoldDB" id="A0A1K0I9Z8"/>
<sequence length="257" mass="28183">MQMLSRQTQLSLFPTSSGRVHLANAPALLLLACSGTKLDRQARAIDLYQGVMYEFYREHLRREARPNVLILSARHGFLDPHAVIDPYDQRMTAPRADAMLADLPAFAGSANWPAQVGKVLLAGGKEYRRVMRAALARQYNTTLLAIQETTGGIGMQRSQLGAFLDGLAPRFNEPMGHHPNGTPLYRRYGWIEAGAVTGLIYRAAPYMPAVKARVLALFQGPSGPTADVEVEEIIRGRTSIGPRWVGAADLHPLQEAA</sequence>
<accession>A0A1K0I9Z8</accession>
<proteinExistence type="predicted"/>
<dbReference type="Pfam" id="PF21818">
    <property type="entry name" value="DUF6884"/>
    <property type="match status" value="1"/>
</dbReference>
<evidence type="ECO:0000313" key="2">
    <source>
        <dbReference type="EMBL" id="SCU73647.1"/>
    </source>
</evidence>
<name>A0A1K0I9Z8_CUPNE</name>
<feature type="domain" description="DUF6884" evidence="1">
    <location>
        <begin position="29"/>
        <end position="149"/>
    </location>
</feature>
<reference evidence="2" key="1">
    <citation type="submission" date="2016-09" db="EMBL/GenBank/DDBJ databases">
        <authorList>
            <person name="Capua I."/>
            <person name="De Benedictis P."/>
            <person name="Joannis T."/>
            <person name="Lombin L.H."/>
            <person name="Cattoli G."/>
        </authorList>
    </citation>
    <scope>NUCLEOTIDE SEQUENCE</scope>
    <source>
        <strain evidence="2">B9</strain>
    </source>
</reference>
<organism evidence="2">
    <name type="scientific">Cupriavidus necator</name>
    <name type="common">Alcaligenes eutrophus</name>
    <name type="synonym">Ralstonia eutropha</name>
    <dbReference type="NCBI Taxonomy" id="106590"/>
    <lineage>
        <taxon>Bacteria</taxon>
        <taxon>Pseudomonadati</taxon>
        <taxon>Pseudomonadota</taxon>
        <taxon>Betaproteobacteria</taxon>
        <taxon>Burkholderiales</taxon>
        <taxon>Burkholderiaceae</taxon>
        <taxon>Cupriavidus</taxon>
    </lineage>
</organism>
<protein>
    <recommendedName>
        <fullName evidence="1">DUF6884 domain-containing protein</fullName>
    </recommendedName>
</protein>
<dbReference type="PROSITE" id="PS51257">
    <property type="entry name" value="PROKAR_LIPOPROTEIN"/>
    <property type="match status" value="1"/>
</dbReference>